<gene>
    <name evidence="14" type="ORF">BMW23_0665</name>
</gene>
<comment type="similarity">
    <text evidence="9">Belongs to the poxviridae poly(A) polymerase catalytic subunit family. Highly divergent.</text>
</comment>
<keyword evidence="7" id="KW-0946">Virion</keyword>
<keyword evidence="15" id="KW-1185">Reference proteome</keyword>
<keyword evidence="3" id="KW-0507">mRNA processing</keyword>
<dbReference type="GO" id="GO:0005524">
    <property type="term" value="F:ATP binding"/>
    <property type="evidence" value="ECO:0007669"/>
    <property type="project" value="UniProtKB-KW"/>
</dbReference>
<accession>A0A2H4UUV8</accession>
<keyword evidence="8" id="KW-0804">Transcription</keyword>
<proteinExistence type="inferred from homology"/>
<evidence type="ECO:0000313" key="15">
    <source>
        <dbReference type="Proteomes" id="UP000240325"/>
    </source>
</evidence>
<evidence type="ECO:0000256" key="6">
    <source>
        <dbReference type="ARBA" id="ARBA00022840"/>
    </source>
</evidence>
<evidence type="ECO:0000256" key="3">
    <source>
        <dbReference type="ARBA" id="ARBA00022664"/>
    </source>
</evidence>
<dbReference type="InterPro" id="IPR049463">
    <property type="entry name" value="APMV_polyA_pol_cat_2nd"/>
</dbReference>
<evidence type="ECO:0000256" key="8">
    <source>
        <dbReference type="ARBA" id="ARBA00023163"/>
    </source>
</evidence>
<dbReference type="SUPFAM" id="SSF88697">
    <property type="entry name" value="PUA domain-like"/>
    <property type="match status" value="1"/>
</dbReference>
<dbReference type="EC" id="2.7.7.19" evidence="2"/>
<dbReference type="GO" id="GO:1990817">
    <property type="term" value="F:poly(A) RNA polymerase activity"/>
    <property type="evidence" value="ECO:0007669"/>
    <property type="project" value="UniProtKB-EC"/>
</dbReference>
<reference evidence="14" key="1">
    <citation type="journal article" date="2017" name="Elife">
        <title>The kinetoplastid-infecting Bodo saltans virus (BsV), a window into the most abundant giant viruses in the sea.</title>
        <authorList>
            <person name="Deeg C.M."/>
            <person name="Chow C.-E.T."/>
            <person name="Suttle C.A."/>
        </authorList>
    </citation>
    <scope>NUCLEOTIDE SEQUENCE</scope>
    <source>
        <strain evidence="14">NG1</strain>
    </source>
</reference>
<keyword evidence="5" id="KW-0547">Nucleotide-binding</keyword>
<organism evidence="14">
    <name type="scientific">Bodo saltans virus</name>
    <dbReference type="NCBI Taxonomy" id="2024608"/>
    <lineage>
        <taxon>Viruses</taxon>
        <taxon>Varidnaviria</taxon>
        <taxon>Bamfordvirae</taxon>
        <taxon>Nucleocytoviricota</taxon>
        <taxon>Megaviricetes</taxon>
        <taxon>Imitervirales</taxon>
        <taxon>Mimiviridae</taxon>
        <taxon>Klosneuvirinae</taxon>
        <taxon>Theiavirus</taxon>
        <taxon>Theiavirus salishense</taxon>
    </lineage>
</organism>
<evidence type="ECO:0000256" key="5">
    <source>
        <dbReference type="ARBA" id="ARBA00022741"/>
    </source>
</evidence>
<dbReference type="InterPro" id="IPR045355">
    <property type="entry name" value="PolyA_pol_cat_su"/>
</dbReference>
<evidence type="ECO:0000256" key="4">
    <source>
        <dbReference type="ARBA" id="ARBA00022679"/>
    </source>
</evidence>
<dbReference type="Proteomes" id="UP000240325">
    <property type="component" value="Segment"/>
</dbReference>
<evidence type="ECO:0000256" key="12">
    <source>
        <dbReference type="SAM" id="MobiDB-lite"/>
    </source>
</evidence>
<dbReference type="InterPro" id="IPR007374">
    <property type="entry name" value="ASCH_domain"/>
</dbReference>
<dbReference type="Gene3D" id="2.30.130.30">
    <property type="entry name" value="Hypothetical protein"/>
    <property type="match status" value="1"/>
</dbReference>
<feature type="compositionally biased region" description="Basic and acidic residues" evidence="12">
    <location>
        <begin position="505"/>
        <end position="522"/>
    </location>
</feature>
<dbReference type="Pfam" id="PF04266">
    <property type="entry name" value="ASCH"/>
    <property type="match status" value="1"/>
</dbReference>
<evidence type="ECO:0000313" key="14">
    <source>
        <dbReference type="EMBL" id="ATZ80711.1"/>
    </source>
</evidence>
<protein>
    <recommendedName>
        <fullName evidence="10">Putative poly(A) polymerase catalytic subunit</fullName>
        <ecNumber evidence="2">2.7.7.19</ecNumber>
    </recommendedName>
</protein>
<feature type="region of interest" description="Disordered" evidence="12">
    <location>
        <begin position="485"/>
        <end position="522"/>
    </location>
</feature>
<dbReference type="Pfam" id="PF19244">
    <property type="entry name" value="Poly_A_pol_cat"/>
    <property type="match status" value="1"/>
</dbReference>
<dbReference type="EMBL" id="MF782455">
    <property type="protein sequence ID" value="ATZ80711.1"/>
    <property type="molecule type" value="Genomic_DNA"/>
</dbReference>
<sequence>MLYTDGDIELLKNKADDIRDKLEKIKQTNSEPSQEDLKKAHEIVKDYVKSKKRKLYGGFALHLLLVNKNKDKGIYKSTKIPDIDTYSIEPMDDMQKLCNLLHNSGFKEIQGIEAMHAETYSIKYYNETLCDFSYVPKNIFNRMPFIEVDGFRCIHPNFMTIDYLRMLSNPMDSYWRFFDCGTELKAFSRFRMLLSEYPVQYNDKQLNIMKPSPKVQNLKSIIFNYLNNKKTTVVIGFYAYNYFCKIAGYDTIDIPYYEFISVDYKKDALELIELLKKENDEILHEEFTPFFQFTDYSVEIYVKDDIVCRIYNHLKKCIPYQNVESKNFDEKKLKRTQTHLQSGRGTNNIQIGSFILCLLYTYINAQRARVNENVQTEKLYYHMASHLINMRNEYLKKIKKTFLDNTIFADFTLDCIGEEITSEKAKRMKIAKRKAKKKPIIYRYTPADEYRESTPKYIYSNTSGNKIVNTKNLLLGNNVKNDDDDTEIEDIDIGNNDKDSDDDNKENVDDNKENNDAKQNRTKVQKEIKLHLSQPHFDDVKNGKKKFEGRLYKEKFSNTRLGDIIIWENDNKTFLTKIKSIRLFNTFFEAIESVGLENILPTQAKKHKDDTTDDAIKKSIEEVYREWYSYDDEMEYGIVLFELQKN</sequence>
<name>A0A2H4UUV8_9VIRU</name>
<dbReference type="InterPro" id="IPR015947">
    <property type="entry name" value="PUA-like_sf"/>
</dbReference>
<evidence type="ECO:0000256" key="2">
    <source>
        <dbReference type="ARBA" id="ARBA00012388"/>
    </source>
</evidence>
<comment type="catalytic activity">
    <reaction evidence="11">
        <text>RNA(n) + ATP = RNA(n)-3'-adenine ribonucleotide + diphosphate</text>
        <dbReference type="Rhea" id="RHEA:11332"/>
        <dbReference type="Rhea" id="RHEA-COMP:14527"/>
        <dbReference type="Rhea" id="RHEA-COMP:17347"/>
        <dbReference type="ChEBI" id="CHEBI:30616"/>
        <dbReference type="ChEBI" id="CHEBI:33019"/>
        <dbReference type="ChEBI" id="CHEBI:140395"/>
        <dbReference type="ChEBI" id="CHEBI:173115"/>
        <dbReference type="EC" id="2.7.7.19"/>
    </reaction>
</comment>
<keyword evidence="6" id="KW-0067">ATP-binding</keyword>
<evidence type="ECO:0000256" key="7">
    <source>
        <dbReference type="ARBA" id="ARBA00022844"/>
    </source>
</evidence>
<dbReference type="GO" id="GO:0044423">
    <property type="term" value="C:virion component"/>
    <property type="evidence" value="ECO:0007669"/>
    <property type="project" value="UniProtKB-KW"/>
</dbReference>
<dbReference type="Pfam" id="PF21649">
    <property type="entry name" value="APMV_polyA_pol_cat_2nd"/>
    <property type="match status" value="1"/>
</dbReference>
<evidence type="ECO:0000256" key="9">
    <source>
        <dbReference type="ARBA" id="ARBA00025732"/>
    </source>
</evidence>
<dbReference type="SMART" id="SM01022">
    <property type="entry name" value="ASCH"/>
    <property type="match status" value="1"/>
</dbReference>
<dbReference type="GO" id="GO:0006397">
    <property type="term" value="P:mRNA processing"/>
    <property type="evidence" value="ECO:0007669"/>
    <property type="project" value="UniProtKB-KW"/>
</dbReference>
<evidence type="ECO:0000256" key="11">
    <source>
        <dbReference type="ARBA" id="ARBA00048830"/>
    </source>
</evidence>
<dbReference type="CDD" id="cd20920">
    <property type="entry name" value="polyA_pol_Mimi"/>
    <property type="match status" value="1"/>
</dbReference>
<evidence type="ECO:0000259" key="13">
    <source>
        <dbReference type="SMART" id="SM01022"/>
    </source>
</evidence>
<evidence type="ECO:0000256" key="10">
    <source>
        <dbReference type="ARBA" id="ARBA00026159"/>
    </source>
</evidence>
<feature type="domain" description="ASCH" evidence="13">
    <location>
        <begin position="530"/>
        <end position="646"/>
    </location>
</feature>
<keyword evidence="4" id="KW-0808">Transferase</keyword>
<comment type="subcellular location">
    <subcellularLocation>
        <location evidence="1">Virion</location>
    </subcellularLocation>
</comment>
<evidence type="ECO:0000256" key="1">
    <source>
        <dbReference type="ARBA" id="ARBA00004328"/>
    </source>
</evidence>